<gene>
    <name evidence="1" type="ORF">A966_00280</name>
</gene>
<dbReference type="AlphaFoldDB" id="A0A2U4FST7"/>
<accession>A0A2U4FST7</accession>
<dbReference type="EMBL" id="ALNZ01000002">
    <property type="protein sequence ID" value="EKV58373.1"/>
    <property type="molecule type" value="Genomic_DNA"/>
</dbReference>
<dbReference type="STRING" id="1289135.A966_00280"/>
<protein>
    <submittedName>
        <fullName evidence="1">Uncharacterized protein</fullName>
    </submittedName>
</protein>
<sequence length="320" mass="37753">MSNKNLAPDNINNIDDLFEYLYGVRPRKKGVSAELFYYVIKKILNVSQDVKYYWDEKISLYNNNNIQMDVVAKINDRYKEISDIKDWNKNINRPEIQKIESTAIHLEDVFNLDNLEVNLISTKGFSLGAKEWADKSKTKSKIKLSIMRLTEDIDIKDKIVAFNFSLFVGDRINDIKFIFSYDDYEYNNIYLKDNNLNLPDFDLTKVKLLTSNDTLFNLINNKYDIFLPKQDCIEIEKSENEIIYSITKEEPIIIEYDNFKFHASGIKFKRKDRLVHNEIISKGKCFISLCDENNKLIELFFEEDLIKYKSEVLSKLNINN</sequence>
<reference evidence="1 2" key="1">
    <citation type="submission" date="2012-07" db="EMBL/GenBank/DDBJ databases">
        <title>Genome sequence of Brachyspira sp. 30446, isolated from a pig with mucohaemorrhagic colitis.</title>
        <authorList>
            <person name="Rubin J.E."/>
            <person name="Fernando C."/>
            <person name="Harding J.C.S."/>
            <person name="Hill J.E."/>
        </authorList>
    </citation>
    <scope>NUCLEOTIDE SEQUENCE [LARGE SCALE GENOMIC DNA]</scope>
    <source>
        <strain evidence="1 2">30446</strain>
    </source>
</reference>
<evidence type="ECO:0000313" key="1">
    <source>
        <dbReference type="EMBL" id="EKV58373.1"/>
    </source>
</evidence>
<dbReference type="RefSeq" id="WP_008721139.1">
    <property type="nucleotide sequence ID" value="NZ_JH994109.1"/>
</dbReference>
<name>A0A2U4FST7_9SPIR</name>
<dbReference type="Proteomes" id="UP000011663">
    <property type="component" value="Unassembled WGS sequence"/>
</dbReference>
<comment type="caution">
    <text evidence="1">The sequence shown here is derived from an EMBL/GenBank/DDBJ whole genome shotgun (WGS) entry which is preliminary data.</text>
</comment>
<evidence type="ECO:0000313" key="2">
    <source>
        <dbReference type="Proteomes" id="UP000011663"/>
    </source>
</evidence>
<organism evidence="1 2">
    <name type="scientific">Brachyspira hampsonii 30446</name>
    <dbReference type="NCBI Taxonomy" id="1289135"/>
    <lineage>
        <taxon>Bacteria</taxon>
        <taxon>Pseudomonadati</taxon>
        <taxon>Spirochaetota</taxon>
        <taxon>Spirochaetia</taxon>
        <taxon>Brachyspirales</taxon>
        <taxon>Brachyspiraceae</taxon>
        <taxon>Brachyspira</taxon>
    </lineage>
</organism>
<proteinExistence type="predicted"/>
<dbReference type="OrthoDB" id="9990469at2"/>
<dbReference type="GeneID" id="66486577"/>